<keyword evidence="6" id="KW-1185">Reference proteome</keyword>
<keyword evidence="5" id="KW-0418">Kinase</keyword>
<evidence type="ECO:0000313" key="5">
    <source>
        <dbReference type="EMBL" id="SDR99684.1"/>
    </source>
</evidence>
<dbReference type="InterPro" id="IPR003661">
    <property type="entry name" value="HisK_dim/P_dom"/>
</dbReference>
<evidence type="ECO:0000256" key="3">
    <source>
        <dbReference type="ARBA" id="ARBA00022553"/>
    </source>
</evidence>
<accession>A0A1H1NL04</accession>
<dbReference type="SMART" id="SM00387">
    <property type="entry name" value="HATPase_c"/>
    <property type="match status" value="1"/>
</dbReference>
<dbReference type="PROSITE" id="PS50109">
    <property type="entry name" value="HIS_KIN"/>
    <property type="match status" value="1"/>
</dbReference>
<dbReference type="EC" id="2.7.13.3" evidence="2"/>
<gene>
    <name evidence="5" type="ORF">SAMN04488552_1770</name>
</gene>
<dbReference type="AlphaFoldDB" id="A0A1H1NL04"/>
<evidence type="ECO:0000259" key="4">
    <source>
        <dbReference type="PROSITE" id="PS50109"/>
    </source>
</evidence>
<keyword evidence="5" id="KW-0808">Transferase</keyword>
<name>A0A1H1NL04_9FLAO</name>
<dbReference type="InterPro" id="IPR003594">
    <property type="entry name" value="HATPase_dom"/>
</dbReference>
<dbReference type="Pfam" id="PF00512">
    <property type="entry name" value="HisKA"/>
    <property type="match status" value="1"/>
</dbReference>
<proteinExistence type="predicted"/>
<sequence>MIEVETISYNSEFQRIKKLSEFDLDYLEINDEVKNLVELAGMVAGTEISMLNLLDSNTQWTVSPVIEGPRQIPREDSVCNYTIQTKDGLEIQRLDLDERFSGKNFVQGETGLKYYLGIPLTLTSGENIGAICLADRVEKQTSNIKKKALRLIATEIVEKLEAKKKLNETVYSLSEAIRVKNQVAHDVRGPINGIAGLAEVVETEEVSTEEMKEYFKLIKDSGKGILDLTDDILDNGKDPDIFRSTYLNLQQLKEKLDKLYQLPAKSKQIGLHINFDPEKNWKFFPKRKLLSILGNLISNSIKFTPINGEVQVALDIKNSEQGKFIQTLITDTGKGFTANEIQEFYNNNLDCSIGSAGEKGFGLGLKLVNEMLKDLNGDMQISSTQDKGAKIEVRVPI</sequence>
<comment type="catalytic activity">
    <reaction evidence="1">
        <text>ATP + protein L-histidine = ADP + protein N-phospho-L-histidine.</text>
        <dbReference type="EC" id="2.7.13.3"/>
    </reaction>
</comment>
<reference evidence="5 6" key="1">
    <citation type="submission" date="2016-10" db="EMBL/GenBank/DDBJ databases">
        <authorList>
            <person name="Varghese N."/>
            <person name="Submissions S."/>
        </authorList>
    </citation>
    <scope>NUCLEOTIDE SEQUENCE [LARGE SCALE GENOMIC DNA]</scope>
    <source>
        <strain evidence="5 6">Mar_2010_102</strain>
    </source>
</reference>
<keyword evidence="3" id="KW-0597">Phosphoprotein</keyword>
<dbReference type="InterPro" id="IPR004358">
    <property type="entry name" value="Sig_transdc_His_kin-like_C"/>
</dbReference>
<feature type="domain" description="Histidine kinase" evidence="4">
    <location>
        <begin position="182"/>
        <end position="397"/>
    </location>
</feature>
<organism evidence="5 6">
    <name type="scientific">Christiangramia echinicola</name>
    <dbReference type="NCBI Taxonomy" id="279359"/>
    <lineage>
        <taxon>Bacteria</taxon>
        <taxon>Pseudomonadati</taxon>
        <taxon>Bacteroidota</taxon>
        <taxon>Flavobacteriia</taxon>
        <taxon>Flavobacteriales</taxon>
        <taxon>Flavobacteriaceae</taxon>
        <taxon>Christiangramia</taxon>
    </lineage>
</organism>
<evidence type="ECO:0000256" key="2">
    <source>
        <dbReference type="ARBA" id="ARBA00012438"/>
    </source>
</evidence>
<dbReference type="Pfam" id="PF02518">
    <property type="entry name" value="HATPase_c"/>
    <property type="match status" value="1"/>
</dbReference>
<protein>
    <recommendedName>
        <fullName evidence="2">histidine kinase</fullName>
        <ecNumber evidence="2">2.7.13.3</ecNumber>
    </recommendedName>
</protein>
<dbReference type="InterPro" id="IPR036097">
    <property type="entry name" value="HisK_dim/P_sf"/>
</dbReference>
<dbReference type="PRINTS" id="PR00344">
    <property type="entry name" value="BCTRLSENSOR"/>
</dbReference>
<evidence type="ECO:0000256" key="1">
    <source>
        <dbReference type="ARBA" id="ARBA00000085"/>
    </source>
</evidence>
<dbReference type="SUPFAM" id="SSF47384">
    <property type="entry name" value="Homodimeric domain of signal transducing histidine kinase"/>
    <property type="match status" value="1"/>
</dbReference>
<dbReference type="Proteomes" id="UP000198858">
    <property type="component" value="Chromosome I"/>
</dbReference>
<dbReference type="GO" id="GO:0000155">
    <property type="term" value="F:phosphorelay sensor kinase activity"/>
    <property type="evidence" value="ECO:0007669"/>
    <property type="project" value="InterPro"/>
</dbReference>
<dbReference type="RefSeq" id="WP_089662076.1">
    <property type="nucleotide sequence ID" value="NZ_LT629745.1"/>
</dbReference>
<dbReference type="Gene3D" id="1.10.287.130">
    <property type="match status" value="1"/>
</dbReference>
<dbReference type="PANTHER" id="PTHR43547:SF2">
    <property type="entry name" value="HYBRID SIGNAL TRANSDUCTION HISTIDINE KINASE C"/>
    <property type="match status" value="1"/>
</dbReference>
<evidence type="ECO:0000313" key="6">
    <source>
        <dbReference type="Proteomes" id="UP000198858"/>
    </source>
</evidence>
<dbReference type="CDD" id="cd00082">
    <property type="entry name" value="HisKA"/>
    <property type="match status" value="1"/>
</dbReference>
<dbReference type="SUPFAM" id="SSF55874">
    <property type="entry name" value="ATPase domain of HSP90 chaperone/DNA topoisomerase II/histidine kinase"/>
    <property type="match status" value="1"/>
</dbReference>
<dbReference type="Gene3D" id="3.30.450.40">
    <property type="match status" value="1"/>
</dbReference>
<dbReference type="EMBL" id="LT629745">
    <property type="protein sequence ID" value="SDR99684.1"/>
    <property type="molecule type" value="Genomic_DNA"/>
</dbReference>
<dbReference type="InterPro" id="IPR036890">
    <property type="entry name" value="HATPase_C_sf"/>
</dbReference>
<dbReference type="PANTHER" id="PTHR43547">
    <property type="entry name" value="TWO-COMPONENT HISTIDINE KINASE"/>
    <property type="match status" value="1"/>
</dbReference>
<dbReference type="Gene3D" id="3.30.565.10">
    <property type="entry name" value="Histidine kinase-like ATPase, C-terminal domain"/>
    <property type="match status" value="1"/>
</dbReference>
<dbReference type="SMART" id="SM00388">
    <property type="entry name" value="HisKA"/>
    <property type="match status" value="1"/>
</dbReference>
<dbReference type="STRING" id="1250231.SAMN04488552_1770"/>
<dbReference type="InterPro" id="IPR029016">
    <property type="entry name" value="GAF-like_dom_sf"/>
</dbReference>
<dbReference type="SUPFAM" id="SSF55781">
    <property type="entry name" value="GAF domain-like"/>
    <property type="match status" value="1"/>
</dbReference>
<dbReference type="InterPro" id="IPR005467">
    <property type="entry name" value="His_kinase_dom"/>
</dbReference>